<organism evidence="2 3">
    <name type="scientific">Geomonas limicola</name>
    <dbReference type="NCBI Taxonomy" id="2740186"/>
    <lineage>
        <taxon>Bacteria</taxon>
        <taxon>Pseudomonadati</taxon>
        <taxon>Thermodesulfobacteriota</taxon>
        <taxon>Desulfuromonadia</taxon>
        <taxon>Geobacterales</taxon>
        <taxon>Geobacteraceae</taxon>
        <taxon>Geomonas</taxon>
    </lineage>
</organism>
<keyword evidence="1" id="KW-0732">Signal</keyword>
<feature type="chain" id="PRO_5028094303" description="Dockerin domain-containing protein" evidence="1">
    <location>
        <begin position="24"/>
        <end position="159"/>
    </location>
</feature>
<feature type="signal peptide" evidence="1">
    <location>
        <begin position="1"/>
        <end position="23"/>
    </location>
</feature>
<dbReference type="EMBL" id="BLXZ01000003">
    <property type="protein sequence ID" value="GFO67995.1"/>
    <property type="molecule type" value="Genomic_DNA"/>
</dbReference>
<evidence type="ECO:0008006" key="4">
    <source>
        <dbReference type="Google" id="ProtNLM"/>
    </source>
</evidence>
<reference evidence="3" key="1">
    <citation type="submission" date="2020-06" db="EMBL/GenBank/DDBJ databases">
        <title>Draft genomic sequecing of Geomonas sp. Red745.</title>
        <authorList>
            <person name="Itoh H."/>
            <person name="Xu Z.X."/>
            <person name="Ushijima N."/>
            <person name="Masuda Y."/>
            <person name="Shiratori Y."/>
            <person name="Senoo K."/>
        </authorList>
    </citation>
    <scope>NUCLEOTIDE SEQUENCE [LARGE SCALE GENOMIC DNA]</scope>
    <source>
        <strain evidence="3">Red745</strain>
    </source>
</reference>
<comment type="caution">
    <text evidence="2">The sequence shown here is derived from an EMBL/GenBank/DDBJ whole genome shotgun (WGS) entry which is preliminary data.</text>
</comment>
<evidence type="ECO:0000313" key="2">
    <source>
        <dbReference type="EMBL" id="GFO67995.1"/>
    </source>
</evidence>
<dbReference type="Proteomes" id="UP000587586">
    <property type="component" value="Unassembled WGS sequence"/>
</dbReference>
<keyword evidence="3" id="KW-1185">Reference proteome</keyword>
<protein>
    <recommendedName>
        <fullName evidence="4">Dockerin domain-containing protein</fullName>
    </recommendedName>
</protein>
<gene>
    <name evidence="2" type="ORF">GMLC_15740</name>
</gene>
<dbReference type="Gene3D" id="1.10.1330.10">
    <property type="entry name" value="Dockerin domain"/>
    <property type="match status" value="1"/>
</dbReference>
<proteinExistence type="predicted"/>
<accession>A0A6V8N5Y9</accession>
<evidence type="ECO:0000256" key="1">
    <source>
        <dbReference type="SAM" id="SignalP"/>
    </source>
</evidence>
<name>A0A6V8N5Y9_9BACT</name>
<evidence type="ECO:0000313" key="3">
    <source>
        <dbReference type="Proteomes" id="UP000587586"/>
    </source>
</evidence>
<sequence>MIKIIVTALVMALIGLASPQVGATMTSSSYLIQRDGVTGGGLSPGTSPGYTGQGALVALPTPVTALSSPSFTSSQASPAQAALDGRNGVIDPSNTSGVPQLGDVLIVLKAAVGDLVLTPSQRFHADVAPLRNGRPDPDGKVDLGDVLLILRRVVHLVSW</sequence>
<dbReference type="InterPro" id="IPR036439">
    <property type="entry name" value="Dockerin_dom_sf"/>
</dbReference>
<dbReference type="GO" id="GO:0000272">
    <property type="term" value="P:polysaccharide catabolic process"/>
    <property type="evidence" value="ECO:0007669"/>
    <property type="project" value="InterPro"/>
</dbReference>
<dbReference type="AlphaFoldDB" id="A0A6V8N5Y9"/>